<keyword evidence="3" id="KW-0812">Transmembrane</keyword>
<keyword evidence="2" id="KW-0378">Hydrolase</keyword>
<proteinExistence type="predicted"/>
<feature type="transmembrane region" description="Helical" evidence="3">
    <location>
        <begin position="30"/>
        <end position="55"/>
    </location>
</feature>
<accession>A0A554VEC7</accession>
<evidence type="ECO:0000313" key="5">
    <source>
        <dbReference type="EMBL" id="TSE05355.1"/>
    </source>
</evidence>
<keyword evidence="6" id="KW-1185">Reference proteome</keyword>
<evidence type="ECO:0000256" key="1">
    <source>
        <dbReference type="ARBA" id="ARBA00022723"/>
    </source>
</evidence>
<dbReference type="PANTHER" id="PTHR10587:SF133">
    <property type="entry name" value="CHITIN DEACETYLASE 1-RELATED"/>
    <property type="match status" value="1"/>
</dbReference>
<dbReference type="Proteomes" id="UP000318833">
    <property type="component" value="Unassembled WGS sequence"/>
</dbReference>
<dbReference type="InterPro" id="IPR002509">
    <property type="entry name" value="NODB_dom"/>
</dbReference>
<comment type="caution">
    <text evidence="5">The sequence shown here is derived from an EMBL/GenBank/DDBJ whole genome shotgun (WGS) entry which is preliminary data.</text>
</comment>
<dbReference type="GO" id="GO:0016810">
    <property type="term" value="F:hydrolase activity, acting on carbon-nitrogen (but not peptide) bonds"/>
    <property type="evidence" value="ECO:0007669"/>
    <property type="project" value="InterPro"/>
</dbReference>
<name>A0A554VEC7_9FLAO</name>
<dbReference type="PANTHER" id="PTHR10587">
    <property type="entry name" value="GLYCOSYL TRANSFERASE-RELATED"/>
    <property type="match status" value="1"/>
</dbReference>
<dbReference type="GO" id="GO:0005975">
    <property type="term" value="P:carbohydrate metabolic process"/>
    <property type="evidence" value="ECO:0007669"/>
    <property type="project" value="InterPro"/>
</dbReference>
<dbReference type="EMBL" id="VLNR01000062">
    <property type="protein sequence ID" value="TSE05355.1"/>
    <property type="molecule type" value="Genomic_DNA"/>
</dbReference>
<evidence type="ECO:0000256" key="3">
    <source>
        <dbReference type="SAM" id="Phobius"/>
    </source>
</evidence>
<evidence type="ECO:0000256" key="2">
    <source>
        <dbReference type="ARBA" id="ARBA00022801"/>
    </source>
</evidence>
<dbReference type="SUPFAM" id="SSF88713">
    <property type="entry name" value="Glycoside hydrolase/deacetylase"/>
    <property type="match status" value="1"/>
</dbReference>
<dbReference type="InterPro" id="IPR050248">
    <property type="entry name" value="Polysacc_deacetylase_ArnD"/>
</dbReference>
<organism evidence="5 6">
    <name type="scientific">Aquimarina algiphila</name>
    <dbReference type="NCBI Taxonomy" id="2047982"/>
    <lineage>
        <taxon>Bacteria</taxon>
        <taxon>Pseudomonadati</taxon>
        <taxon>Bacteroidota</taxon>
        <taxon>Flavobacteriia</taxon>
        <taxon>Flavobacteriales</taxon>
        <taxon>Flavobacteriaceae</taxon>
        <taxon>Aquimarina</taxon>
    </lineage>
</organism>
<dbReference type="RefSeq" id="WP_143918091.1">
    <property type="nucleotide sequence ID" value="NZ_CANMIK010000069.1"/>
</dbReference>
<dbReference type="Gene3D" id="3.20.20.370">
    <property type="entry name" value="Glycoside hydrolase/deacetylase"/>
    <property type="match status" value="1"/>
</dbReference>
<reference evidence="5 6" key="1">
    <citation type="submission" date="2019-07" db="EMBL/GenBank/DDBJ databases">
        <title>The draft genome sequence of Aquimarina algiphila M91.</title>
        <authorList>
            <person name="Meng X."/>
        </authorList>
    </citation>
    <scope>NUCLEOTIDE SEQUENCE [LARGE SCALE GENOMIC DNA]</scope>
    <source>
        <strain evidence="5 6">M91</strain>
    </source>
</reference>
<dbReference type="Pfam" id="PF01522">
    <property type="entry name" value="Polysacc_deac_1"/>
    <property type="match status" value="1"/>
</dbReference>
<sequence>MMKFRIITTLSIVAILGLLASNLYFGSSWLWILLPITIWLLVTAIGSFIMSYNYFLTSFISSNSIISKKIALTFDDGPHPELTYSILDVLDRFNAKATFFCIGKQIEKYPEVLKEIAKRGHAIGNHSYSHSNFIDFSSQRKWLEEIRKTDSIIKKSIGESSNLFRPPFGVTTPNLAKAIKETKHHVIGWDNRSFDTVLKNKTLVLKRIVKHISPGGIILFHDTQPNTVYVLERLLIHLKQHQFEAVTINNLLDEM</sequence>
<keyword evidence="3" id="KW-0472">Membrane</keyword>
<keyword evidence="1" id="KW-0479">Metal-binding</keyword>
<feature type="domain" description="NodB homology" evidence="4">
    <location>
        <begin position="68"/>
        <end position="246"/>
    </location>
</feature>
<dbReference type="GO" id="GO:0046872">
    <property type="term" value="F:metal ion binding"/>
    <property type="evidence" value="ECO:0007669"/>
    <property type="project" value="UniProtKB-KW"/>
</dbReference>
<evidence type="ECO:0000259" key="4">
    <source>
        <dbReference type="PROSITE" id="PS51677"/>
    </source>
</evidence>
<gene>
    <name evidence="5" type="ORF">FOF46_23095</name>
</gene>
<dbReference type="CDD" id="cd10917">
    <property type="entry name" value="CE4_NodB_like_6s_7s"/>
    <property type="match status" value="1"/>
</dbReference>
<dbReference type="InterPro" id="IPR011330">
    <property type="entry name" value="Glyco_hydro/deAcase_b/a-brl"/>
</dbReference>
<dbReference type="PROSITE" id="PS51677">
    <property type="entry name" value="NODB"/>
    <property type="match status" value="1"/>
</dbReference>
<dbReference type="AlphaFoldDB" id="A0A554VEC7"/>
<evidence type="ECO:0000313" key="6">
    <source>
        <dbReference type="Proteomes" id="UP000318833"/>
    </source>
</evidence>
<keyword evidence="3" id="KW-1133">Transmembrane helix</keyword>
<protein>
    <submittedName>
        <fullName evidence="5">Polysaccharide deacetylase family protein</fullName>
    </submittedName>
</protein>
<dbReference type="GO" id="GO:0016020">
    <property type="term" value="C:membrane"/>
    <property type="evidence" value="ECO:0007669"/>
    <property type="project" value="TreeGrafter"/>
</dbReference>
<dbReference type="OrthoDB" id="9812065at2"/>